<dbReference type="Proteomes" id="UP000198287">
    <property type="component" value="Unassembled WGS sequence"/>
</dbReference>
<evidence type="ECO:0000259" key="6">
    <source>
        <dbReference type="PROSITE" id="PS51360"/>
    </source>
</evidence>
<protein>
    <submittedName>
        <fullName evidence="7">RNA polymerase-associated protein RTF1</fullName>
    </submittedName>
</protein>
<dbReference type="PROSITE" id="PS51360">
    <property type="entry name" value="PLUS3"/>
    <property type="match status" value="1"/>
</dbReference>
<feature type="compositionally biased region" description="Acidic residues" evidence="5">
    <location>
        <begin position="150"/>
        <end position="171"/>
    </location>
</feature>
<dbReference type="InterPro" id="IPR004343">
    <property type="entry name" value="Plus-3_dom"/>
</dbReference>
<evidence type="ECO:0000313" key="7">
    <source>
        <dbReference type="EMBL" id="OXA60255.1"/>
    </source>
</evidence>
<dbReference type="InterPro" id="IPR036128">
    <property type="entry name" value="Plus3-like_sf"/>
</dbReference>
<evidence type="ECO:0000256" key="2">
    <source>
        <dbReference type="ARBA" id="ARBA00023015"/>
    </source>
</evidence>
<evidence type="ECO:0000256" key="4">
    <source>
        <dbReference type="ARBA" id="ARBA00023242"/>
    </source>
</evidence>
<feature type="compositionally biased region" description="Low complexity" evidence="5">
    <location>
        <begin position="119"/>
        <end position="140"/>
    </location>
</feature>
<evidence type="ECO:0000256" key="5">
    <source>
        <dbReference type="SAM" id="MobiDB-lite"/>
    </source>
</evidence>
<proteinExistence type="predicted"/>
<dbReference type="STRING" id="158441.A0A226ERJ3"/>
<dbReference type="SMART" id="SM00719">
    <property type="entry name" value="Plus3"/>
    <property type="match status" value="1"/>
</dbReference>
<keyword evidence="2" id="KW-0805">Transcription regulation</keyword>
<sequence>MGKRKSNALIDSDDSRSSDSDSGSGSDIDKQMLSLAKKKGPGGGAKGPDHKKVEAFSSSESDSEWRSGGESSKKTKKRKPAKRARRSASGTTYSSGSNDDWDKPSQSDNSGEEDEDRSSVSPSRSRVIPPTSSSVVSSSVNDTKSKTASDLEEGEVSDDDWDQEEFFDGYDENMMGDAEDQRTLSAMTEKEREQEIFRRIEKRDLLKNRFEAEKKLRMKKKIEAKLAKKGSVKKSDDAMLADEDDPLQMDAKVRSQERKKTVEGKVDKKSQAMDALKASRDAKIQRQQEKAKIRQERDKKRDDGDDDDLDLKKDSDAASSVGDKRMKKLKASDVYSDDSGSEYEDDKRSKDKEKSASDSDSRSSDSEDDERNKKPQYLDTVDDLNKIRLSRFKLERCLYLPFFLRVIKGCYVRVAVAGSAYKVYEIDGLDTQPKAYEIGATKTNKVLLLKLPGEEKGRKFRFEFVSNFPCTEAEFSHWKQRMEQNQVSLPTLTDIKNKEKEIKEAMEYQLEEEDIEAIINEKAKFKSGPVNFAARKAQLMKERDQAAQAGEDEKASELSGQIAVLDERATVLDKVRTSTISSISYINQRNRQRNVEEAEKAILEELKVNKGKKVEDPFTRRTTKPRIVSKPTAIANGLNGVDIFIKTEDGSETPLDKTKLANLTIDDIDSSMHNSIVDDLDGKDAQVGDLFSAHDFDIKLDLDAKLPPNLPIVARPSITAIKDTAPRRSLNLEEYKRKKGLI</sequence>
<reference evidence="7 8" key="1">
    <citation type="submission" date="2015-12" db="EMBL/GenBank/DDBJ databases">
        <title>The genome of Folsomia candida.</title>
        <authorList>
            <person name="Faddeeva A."/>
            <person name="Derks M.F."/>
            <person name="Anvar Y."/>
            <person name="Smit S."/>
            <person name="Van Straalen N."/>
            <person name="Roelofs D."/>
        </authorList>
    </citation>
    <scope>NUCLEOTIDE SEQUENCE [LARGE SCALE GENOMIC DNA]</scope>
    <source>
        <strain evidence="7 8">VU population</strain>
        <tissue evidence="7">Whole body</tissue>
    </source>
</reference>
<feature type="compositionally biased region" description="Basic residues" evidence="5">
    <location>
        <begin position="74"/>
        <end position="86"/>
    </location>
</feature>
<feature type="compositionally biased region" description="Basic and acidic residues" evidence="5">
    <location>
        <begin position="345"/>
        <end position="373"/>
    </location>
</feature>
<dbReference type="GO" id="GO:1990269">
    <property type="term" value="F:RNA polymerase II C-terminal domain phosphoserine binding"/>
    <property type="evidence" value="ECO:0007669"/>
    <property type="project" value="TreeGrafter"/>
</dbReference>
<dbReference type="Pfam" id="PF03126">
    <property type="entry name" value="Plus-3"/>
    <property type="match status" value="1"/>
</dbReference>
<evidence type="ECO:0000313" key="8">
    <source>
        <dbReference type="Proteomes" id="UP000198287"/>
    </source>
</evidence>
<dbReference type="OMA" id="ISGCYAR"/>
<dbReference type="AlphaFoldDB" id="A0A226ERJ3"/>
<feature type="compositionally biased region" description="Basic and acidic residues" evidence="5">
    <location>
        <begin position="251"/>
        <end position="303"/>
    </location>
</feature>
<feature type="compositionally biased region" description="Basic and acidic residues" evidence="5">
    <location>
        <begin position="63"/>
        <end position="73"/>
    </location>
</feature>
<name>A0A226ERJ3_FOLCA</name>
<dbReference type="SUPFAM" id="SSF159042">
    <property type="entry name" value="Plus3-like"/>
    <property type="match status" value="1"/>
</dbReference>
<feature type="region of interest" description="Disordered" evidence="5">
    <location>
        <begin position="224"/>
        <end position="374"/>
    </location>
</feature>
<organism evidence="7 8">
    <name type="scientific">Folsomia candida</name>
    <name type="common">Springtail</name>
    <dbReference type="NCBI Taxonomy" id="158441"/>
    <lineage>
        <taxon>Eukaryota</taxon>
        <taxon>Metazoa</taxon>
        <taxon>Ecdysozoa</taxon>
        <taxon>Arthropoda</taxon>
        <taxon>Hexapoda</taxon>
        <taxon>Collembola</taxon>
        <taxon>Entomobryomorpha</taxon>
        <taxon>Isotomoidea</taxon>
        <taxon>Isotomidae</taxon>
        <taxon>Proisotominae</taxon>
        <taxon>Folsomia</taxon>
    </lineage>
</organism>
<feature type="domain" description="Plus3" evidence="6">
    <location>
        <begin position="378"/>
        <end position="507"/>
    </location>
</feature>
<accession>A0A226ERJ3</accession>
<gene>
    <name evidence="7" type="ORF">Fcan01_06172</name>
</gene>
<keyword evidence="4" id="KW-0539">Nucleus</keyword>
<evidence type="ECO:0000256" key="3">
    <source>
        <dbReference type="ARBA" id="ARBA00023163"/>
    </source>
</evidence>
<dbReference type="GO" id="GO:0016593">
    <property type="term" value="C:Cdc73/Paf1 complex"/>
    <property type="evidence" value="ECO:0007669"/>
    <property type="project" value="TreeGrafter"/>
</dbReference>
<dbReference type="OrthoDB" id="166375at2759"/>
<keyword evidence="3" id="KW-0804">Transcription</keyword>
<dbReference type="Gene3D" id="3.90.70.200">
    <property type="entry name" value="Plus-3 domain"/>
    <property type="match status" value="1"/>
</dbReference>
<comment type="subcellular location">
    <subcellularLocation>
        <location evidence="1">Nucleus</location>
    </subcellularLocation>
</comment>
<feature type="compositionally biased region" description="Acidic residues" evidence="5">
    <location>
        <begin position="335"/>
        <end position="344"/>
    </location>
</feature>
<feature type="region of interest" description="Disordered" evidence="5">
    <location>
        <begin position="1"/>
        <end position="176"/>
    </location>
</feature>
<dbReference type="EMBL" id="LNIX01000002">
    <property type="protein sequence ID" value="OXA60255.1"/>
    <property type="molecule type" value="Genomic_DNA"/>
</dbReference>
<comment type="caution">
    <text evidence="7">The sequence shown here is derived from an EMBL/GenBank/DDBJ whole genome shotgun (WGS) entry which is preliminary data.</text>
</comment>
<dbReference type="PANTHER" id="PTHR13115:SF8">
    <property type="entry name" value="RNA POLYMERASE-ASSOCIATED PROTEIN RTF1 HOMOLOG"/>
    <property type="match status" value="1"/>
</dbReference>
<dbReference type="GO" id="GO:0003677">
    <property type="term" value="F:DNA binding"/>
    <property type="evidence" value="ECO:0007669"/>
    <property type="project" value="InterPro"/>
</dbReference>
<keyword evidence="8" id="KW-1185">Reference proteome</keyword>
<evidence type="ECO:0000256" key="1">
    <source>
        <dbReference type="ARBA" id="ARBA00004123"/>
    </source>
</evidence>
<dbReference type="PANTHER" id="PTHR13115">
    <property type="entry name" value="RNA POLYMERASE-ASSOCIATED PROTEIN RTF1 HOMOLOG"/>
    <property type="match status" value="1"/>
</dbReference>